<keyword evidence="3" id="KW-1185">Reference proteome</keyword>
<dbReference type="PANTHER" id="PTHR35723">
    <property type="entry name" value="POLYPHOSPHATIDYLINOSITOL PHOSPHATASE"/>
    <property type="match status" value="1"/>
</dbReference>
<keyword evidence="1" id="KW-0732">Signal</keyword>
<dbReference type="Gene3D" id="3.90.550.10">
    <property type="entry name" value="Spore Coat Polysaccharide Biosynthesis Protein SpsA, Chain A"/>
    <property type="match status" value="1"/>
</dbReference>
<reference evidence="2 3" key="1">
    <citation type="journal article" date="2020" name="IScience">
        <title>Genome Sequencing of the Endangered Kingdonia uniflora (Circaeasteraceae, Ranunculales) Reveals Potential Mechanisms of Evolutionary Specialization.</title>
        <authorList>
            <person name="Sun Y."/>
            <person name="Deng T."/>
            <person name="Zhang A."/>
            <person name="Moore M.J."/>
            <person name="Landis J.B."/>
            <person name="Lin N."/>
            <person name="Zhang H."/>
            <person name="Zhang X."/>
            <person name="Huang J."/>
            <person name="Zhang X."/>
            <person name="Sun H."/>
            <person name="Wang H."/>
        </authorList>
    </citation>
    <scope>NUCLEOTIDE SEQUENCE [LARGE SCALE GENOMIC DNA]</scope>
    <source>
        <strain evidence="2">TB1705</strain>
        <tissue evidence="2">Leaf</tissue>
    </source>
</reference>
<feature type="signal peptide" evidence="1">
    <location>
        <begin position="1"/>
        <end position="25"/>
    </location>
</feature>
<dbReference type="AlphaFoldDB" id="A0A7J7L8E0"/>
<dbReference type="SUPFAM" id="SSF53448">
    <property type="entry name" value="Nucleotide-diphospho-sugar transferases"/>
    <property type="match status" value="1"/>
</dbReference>
<sequence length="406" mass="46516">MRIFHGWRRFLLCLPLLFFIPHLFSVVELHHNANVEKHPYKHRNKFNHLILGPAAGQGLHNRLQCQALALPPNIVLQFSVITGLKALNRTHFSVRSQSSNFRHTIFFVTVFTIYNTSVSANANDIPSNMVTVGNTSYNKLERSMAILNTFINFIQVSMPQSNIIILTDPASELSVQRSRVTIFPIQGDYSREKLMLQRIMSYIAFLEAKLEEHSQKQDPIHHYIFTDSDIAVVDDLADIFYNYPKFHLAVTFRNNKDQPLNSGFIAVRGTRYGLLRAKIFLQEVLKIYSSKYMKASRMLGDQLALAWVVKSLPSFNAKRFTRPQAFLDEIRGASVLFLPCAIYNWTPPEGAGQFHGMPLDVKVVHFKGSRKRLMLESWNFFNSSTSASISDMLCLILMSGRTKYDF</sequence>
<dbReference type="Proteomes" id="UP000541444">
    <property type="component" value="Unassembled WGS sequence"/>
</dbReference>
<name>A0A7J7L8E0_9MAGN</name>
<dbReference type="OrthoDB" id="419694at2759"/>
<organism evidence="2 3">
    <name type="scientific">Kingdonia uniflora</name>
    <dbReference type="NCBI Taxonomy" id="39325"/>
    <lineage>
        <taxon>Eukaryota</taxon>
        <taxon>Viridiplantae</taxon>
        <taxon>Streptophyta</taxon>
        <taxon>Embryophyta</taxon>
        <taxon>Tracheophyta</taxon>
        <taxon>Spermatophyta</taxon>
        <taxon>Magnoliopsida</taxon>
        <taxon>Ranunculales</taxon>
        <taxon>Circaeasteraceae</taxon>
        <taxon>Kingdonia</taxon>
    </lineage>
</organism>
<accession>A0A7J7L8E0</accession>
<evidence type="ECO:0000256" key="1">
    <source>
        <dbReference type="SAM" id="SignalP"/>
    </source>
</evidence>
<evidence type="ECO:0000313" key="2">
    <source>
        <dbReference type="EMBL" id="KAF6138906.1"/>
    </source>
</evidence>
<dbReference type="InterPro" id="IPR029044">
    <property type="entry name" value="Nucleotide-diphossugar_trans"/>
</dbReference>
<proteinExistence type="predicted"/>
<feature type="chain" id="PRO_5029729214" evidence="1">
    <location>
        <begin position="26"/>
        <end position="406"/>
    </location>
</feature>
<comment type="caution">
    <text evidence="2">The sequence shown here is derived from an EMBL/GenBank/DDBJ whole genome shotgun (WGS) entry which is preliminary data.</text>
</comment>
<dbReference type="EMBL" id="JACGCM010002537">
    <property type="protein sequence ID" value="KAF6138906.1"/>
    <property type="molecule type" value="Genomic_DNA"/>
</dbReference>
<evidence type="ECO:0000313" key="3">
    <source>
        <dbReference type="Proteomes" id="UP000541444"/>
    </source>
</evidence>
<gene>
    <name evidence="2" type="ORF">GIB67_025635</name>
</gene>
<protein>
    <submittedName>
        <fullName evidence="2">Uncharacterized protein</fullName>
    </submittedName>
</protein>